<proteinExistence type="predicted"/>
<feature type="region of interest" description="Disordered" evidence="1">
    <location>
        <begin position="522"/>
        <end position="552"/>
    </location>
</feature>
<gene>
    <name evidence="2" type="ORF">JKP88DRAFT_299494</name>
</gene>
<dbReference type="Gene3D" id="2.130.10.10">
    <property type="entry name" value="YVTN repeat-like/Quinoprotein amine dehydrogenase"/>
    <property type="match status" value="3"/>
</dbReference>
<dbReference type="EMBL" id="JAFCMP010000037">
    <property type="protein sequence ID" value="KAG5190198.1"/>
    <property type="molecule type" value="Genomic_DNA"/>
</dbReference>
<dbReference type="InterPro" id="IPR052778">
    <property type="entry name" value="Centrosome-WD_assoc"/>
</dbReference>
<dbReference type="GO" id="GO:0005815">
    <property type="term" value="C:microtubule organizing center"/>
    <property type="evidence" value="ECO:0007669"/>
    <property type="project" value="TreeGrafter"/>
</dbReference>
<dbReference type="SMART" id="SM00320">
    <property type="entry name" value="WD40"/>
    <property type="match status" value="5"/>
</dbReference>
<dbReference type="PANTHER" id="PTHR16220:SF0">
    <property type="entry name" value="WD REPEAT-CONTAINING PROTEIN WRAP73"/>
    <property type="match status" value="1"/>
</dbReference>
<organism evidence="2 3">
    <name type="scientific">Tribonema minus</name>
    <dbReference type="NCBI Taxonomy" id="303371"/>
    <lineage>
        <taxon>Eukaryota</taxon>
        <taxon>Sar</taxon>
        <taxon>Stramenopiles</taxon>
        <taxon>Ochrophyta</taxon>
        <taxon>PX clade</taxon>
        <taxon>Xanthophyceae</taxon>
        <taxon>Tribonematales</taxon>
        <taxon>Tribonemataceae</taxon>
        <taxon>Tribonema</taxon>
    </lineage>
</organism>
<accession>A0A835ZBU5</accession>
<evidence type="ECO:0000313" key="3">
    <source>
        <dbReference type="Proteomes" id="UP000664859"/>
    </source>
</evidence>
<dbReference type="SUPFAM" id="SSF82171">
    <property type="entry name" value="DPP6 N-terminal domain-like"/>
    <property type="match status" value="1"/>
</dbReference>
<dbReference type="Proteomes" id="UP000664859">
    <property type="component" value="Unassembled WGS sequence"/>
</dbReference>
<comment type="caution">
    <text evidence="2">The sequence shown here is derived from an EMBL/GenBank/DDBJ whole genome shotgun (WGS) entry which is preliminary data.</text>
</comment>
<evidence type="ECO:0000313" key="2">
    <source>
        <dbReference type="EMBL" id="KAG5190198.1"/>
    </source>
</evidence>
<dbReference type="OrthoDB" id="308690at2759"/>
<dbReference type="GO" id="GO:1990811">
    <property type="term" value="C:MWP complex"/>
    <property type="evidence" value="ECO:0007669"/>
    <property type="project" value="TreeGrafter"/>
</dbReference>
<name>A0A835ZBU5_9STRA</name>
<reference evidence="2" key="1">
    <citation type="submission" date="2021-02" db="EMBL/GenBank/DDBJ databases">
        <title>First Annotated Genome of the Yellow-green Alga Tribonema minus.</title>
        <authorList>
            <person name="Mahan K.M."/>
        </authorList>
    </citation>
    <scope>NUCLEOTIDE SEQUENCE</scope>
    <source>
        <strain evidence="2">UTEX B ZZ1240</strain>
    </source>
</reference>
<dbReference type="AlphaFoldDB" id="A0A835ZBU5"/>
<protein>
    <submittedName>
        <fullName evidence="2">Uncharacterized protein</fullName>
    </submittedName>
</protein>
<dbReference type="InterPro" id="IPR001680">
    <property type="entry name" value="WD40_rpt"/>
</dbReference>
<dbReference type="SUPFAM" id="SSF101908">
    <property type="entry name" value="Putative isomerase YbhE"/>
    <property type="match status" value="1"/>
</dbReference>
<dbReference type="InterPro" id="IPR015943">
    <property type="entry name" value="WD40/YVTN_repeat-like_dom_sf"/>
</dbReference>
<sequence>MSAVTCRFLAEFEQKSPALVQWSPDGKYLASTHDSRLVIRDASSLKIIPGGVRPCGGSISSLAWSPDSDMVLCTLCEAATILVFSLSRPDWSCKLREGVAGLATAMWAPSCRDIISTSGFGIHLSIWSLEDGRVWQVRQPKEAPGSIAFSADGALLAVATRRDCKDRIALHDASRRGGASGSGGGSSGGGGAWEALAEWQPDTLDLVAIAWSPCGGALCVTDSPLRYAFLVYGLRGEPLARFSAYENALGIGAAAAWSRDGALLALGSHDEVRAVVLSAVSQATVVAIVRKGDVANTAALVRKARCAATAAAAPGITFEDGVPDAPLPPAPTGAAAAKAAAAGGATAVRTLRWCPQSRYLATVCDAAPRVLWVWDAGSGNSDDSGSSGAGGGAPALAAAVLFMRPVLTLAWRPAGGARLAVATGTRRVYLWEPPTERIGGGGGGGMGWLDAPAAAAGGGPFRVVDARWHPAGGSLVMLSKDRMICVRLEEGGFSSDEGEGGGSLRGEQVLELRSRLKKVDLSAIAESGGSDPEGGDENALYSSGDEDLDEAW</sequence>
<keyword evidence="3" id="KW-1185">Reference proteome</keyword>
<dbReference type="PANTHER" id="PTHR16220">
    <property type="entry name" value="WD REPEAT PROTEIN 8-RELATED"/>
    <property type="match status" value="1"/>
</dbReference>
<evidence type="ECO:0000256" key="1">
    <source>
        <dbReference type="SAM" id="MobiDB-lite"/>
    </source>
</evidence>